<accession>A0A8B6DCQ4</accession>
<dbReference type="GO" id="GO:0098609">
    <property type="term" value="P:cell-cell adhesion"/>
    <property type="evidence" value="ECO:0007669"/>
    <property type="project" value="TreeGrafter"/>
</dbReference>
<dbReference type="SMART" id="SM00408">
    <property type="entry name" value="IGc2"/>
    <property type="match status" value="2"/>
</dbReference>
<keyword evidence="7" id="KW-0472">Membrane</keyword>
<evidence type="ECO:0000256" key="10">
    <source>
        <dbReference type="ARBA" id="ARBA00023319"/>
    </source>
</evidence>
<dbReference type="Pfam" id="PF13927">
    <property type="entry name" value="Ig_3"/>
    <property type="match status" value="1"/>
</dbReference>
<reference evidence="12" key="1">
    <citation type="submission" date="2018-11" db="EMBL/GenBank/DDBJ databases">
        <authorList>
            <person name="Alioto T."/>
            <person name="Alioto T."/>
        </authorList>
    </citation>
    <scope>NUCLEOTIDE SEQUENCE</scope>
</reference>
<dbReference type="SMART" id="SM00409">
    <property type="entry name" value="IG"/>
    <property type="match status" value="2"/>
</dbReference>
<dbReference type="PANTHER" id="PTHR11640">
    <property type="entry name" value="NEPHRIN"/>
    <property type="match status" value="1"/>
</dbReference>
<dbReference type="AlphaFoldDB" id="A0A8B6DCQ4"/>
<keyword evidence="2" id="KW-0812">Transmembrane</keyword>
<keyword evidence="10" id="KW-0393">Immunoglobulin domain</keyword>
<comment type="caution">
    <text evidence="12">The sequence shown here is derived from an EMBL/GenBank/DDBJ whole genome shotgun (WGS) entry which is preliminary data.</text>
</comment>
<evidence type="ECO:0000313" key="13">
    <source>
        <dbReference type="Proteomes" id="UP000596742"/>
    </source>
</evidence>
<evidence type="ECO:0000313" key="12">
    <source>
        <dbReference type="EMBL" id="VDI16895.1"/>
    </source>
</evidence>
<name>A0A8B6DCQ4_MYTGA</name>
<dbReference type="InterPro" id="IPR013783">
    <property type="entry name" value="Ig-like_fold"/>
</dbReference>
<dbReference type="PROSITE" id="PS50835">
    <property type="entry name" value="IG_LIKE"/>
    <property type="match status" value="1"/>
</dbReference>
<dbReference type="InterPro" id="IPR051275">
    <property type="entry name" value="Cell_adhesion_signaling"/>
</dbReference>
<evidence type="ECO:0000256" key="9">
    <source>
        <dbReference type="ARBA" id="ARBA00023180"/>
    </source>
</evidence>
<evidence type="ECO:0000256" key="5">
    <source>
        <dbReference type="ARBA" id="ARBA00022889"/>
    </source>
</evidence>
<protein>
    <recommendedName>
        <fullName evidence="11">Ig-like domain-containing protein</fullName>
    </recommendedName>
</protein>
<dbReference type="GO" id="GO:0005911">
    <property type="term" value="C:cell-cell junction"/>
    <property type="evidence" value="ECO:0007669"/>
    <property type="project" value="TreeGrafter"/>
</dbReference>
<dbReference type="EMBL" id="UYJE01003136">
    <property type="protein sequence ID" value="VDI16895.1"/>
    <property type="molecule type" value="Genomic_DNA"/>
</dbReference>
<keyword evidence="8" id="KW-1015">Disulfide bond</keyword>
<dbReference type="InterPro" id="IPR007110">
    <property type="entry name" value="Ig-like_dom"/>
</dbReference>
<keyword evidence="4" id="KW-0677">Repeat</keyword>
<evidence type="ECO:0000256" key="1">
    <source>
        <dbReference type="ARBA" id="ARBA00004479"/>
    </source>
</evidence>
<keyword evidence="5" id="KW-0130">Cell adhesion</keyword>
<keyword evidence="6" id="KW-1133">Transmembrane helix</keyword>
<dbReference type="OrthoDB" id="5985519at2759"/>
<keyword evidence="3" id="KW-0732">Signal</keyword>
<evidence type="ECO:0000256" key="8">
    <source>
        <dbReference type="ARBA" id="ARBA00023157"/>
    </source>
</evidence>
<sequence>MEKSYLRMIWMVIAIWTTKGGSKYYSKEIKHVYAKYGDSVVLKCLNTTDATTWDGPSSKSSFANNNTPYTERDKIVQQLPNAKNLMVVGDISVGEYNLKIINLTQREEGYYKCHAQRGNNISELGFWLKIKAPPINLSTNADNGTLTGTTGDQMNITCLVRTELPENETKIKITMYHEEDIVEESENDAIIHPLVPNNTHNRNIFKCVVDSVLLDRPLKEMIVLDIKYRPTLRFDRNKQYLTVYEGTDFSLTCLAESNPITTEIFWKTDGQQIKQELDLVKQHSSALLYIENLKRKHEGNYTCVAKNEVGNVNQSIYIKVLYKLKKRPQNTSKSLFCLICKDDIAVENQLYQSRDDIADDRVYPQSNLAVDELGNRMESSGGSMWQDRTNSQTNNGLNYAEISFTPGSSVSRFVVHGKENMTVYSDVIVPLSSAAKHLDQ</sequence>
<dbReference type="GO" id="GO:0005886">
    <property type="term" value="C:plasma membrane"/>
    <property type="evidence" value="ECO:0007669"/>
    <property type="project" value="TreeGrafter"/>
</dbReference>
<dbReference type="Proteomes" id="UP000596742">
    <property type="component" value="Unassembled WGS sequence"/>
</dbReference>
<proteinExistence type="predicted"/>
<evidence type="ECO:0000256" key="7">
    <source>
        <dbReference type="ARBA" id="ARBA00023136"/>
    </source>
</evidence>
<dbReference type="PANTHER" id="PTHR11640:SF31">
    <property type="entry name" value="IRREGULAR CHIASM C-ROUGHEST PROTEIN-RELATED"/>
    <property type="match status" value="1"/>
</dbReference>
<dbReference type="InterPro" id="IPR003599">
    <property type="entry name" value="Ig_sub"/>
</dbReference>
<dbReference type="FunFam" id="2.60.40.10:FF:000017">
    <property type="entry name" value="Down syndrome cell adhesion molecule b"/>
    <property type="match status" value="1"/>
</dbReference>
<dbReference type="InterPro" id="IPR003598">
    <property type="entry name" value="Ig_sub2"/>
</dbReference>
<dbReference type="InterPro" id="IPR036179">
    <property type="entry name" value="Ig-like_dom_sf"/>
</dbReference>
<organism evidence="12 13">
    <name type="scientific">Mytilus galloprovincialis</name>
    <name type="common">Mediterranean mussel</name>
    <dbReference type="NCBI Taxonomy" id="29158"/>
    <lineage>
        <taxon>Eukaryota</taxon>
        <taxon>Metazoa</taxon>
        <taxon>Spiralia</taxon>
        <taxon>Lophotrochozoa</taxon>
        <taxon>Mollusca</taxon>
        <taxon>Bivalvia</taxon>
        <taxon>Autobranchia</taxon>
        <taxon>Pteriomorphia</taxon>
        <taxon>Mytilida</taxon>
        <taxon>Mytiloidea</taxon>
        <taxon>Mytilidae</taxon>
        <taxon>Mytilinae</taxon>
        <taxon>Mytilus</taxon>
    </lineage>
</organism>
<keyword evidence="13" id="KW-1185">Reference proteome</keyword>
<evidence type="ECO:0000256" key="4">
    <source>
        <dbReference type="ARBA" id="ARBA00022737"/>
    </source>
</evidence>
<evidence type="ECO:0000259" key="11">
    <source>
        <dbReference type="PROSITE" id="PS50835"/>
    </source>
</evidence>
<dbReference type="Gene3D" id="2.60.40.10">
    <property type="entry name" value="Immunoglobulins"/>
    <property type="match status" value="2"/>
</dbReference>
<dbReference type="SUPFAM" id="SSF48726">
    <property type="entry name" value="Immunoglobulin"/>
    <property type="match status" value="2"/>
</dbReference>
<dbReference type="GO" id="GO:0050839">
    <property type="term" value="F:cell adhesion molecule binding"/>
    <property type="evidence" value="ECO:0007669"/>
    <property type="project" value="TreeGrafter"/>
</dbReference>
<feature type="domain" description="Ig-like" evidence="11">
    <location>
        <begin position="230"/>
        <end position="319"/>
    </location>
</feature>
<evidence type="ECO:0000256" key="3">
    <source>
        <dbReference type="ARBA" id="ARBA00022729"/>
    </source>
</evidence>
<evidence type="ECO:0000256" key="2">
    <source>
        <dbReference type="ARBA" id="ARBA00022692"/>
    </source>
</evidence>
<gene>
    <name evidence="12" type="ORF">MGAL_10B030389</name>
</gene>
<keyword evidence="9" id="KW-0325">Glycoprotein</keyword>
<comment type="subcellular location">
    <subcellularLocation>
        <location evidence="1">Membrane</location>
        <topology evidence="1">Single-pass type I membrane protein</topology>
    </subcellularLocation>
</comment>
<evidence type="ECO:0000256" key="6">
    <source>
        <dbReference type="ARBA" id="ARBA00022989"/>
    </source>
</evidence>